<dbReference type="AlphaFoldDB" id="A0A2P2I4U1"/>
<evidence type="ECO:0000313" key="7">
    <source>
        <dbReference type="EMBL" id="LAB68906.1"/>
    </source>
</evidence>
<evidence type="ECO:0000259" key="6">
    <source>
        <dbReference type="SMART" id="SM00576"/>
    </source>
</evidence>
<accession>A0A2P2I4U1</accession>
<evidence type="ECO:0000256" key="3">
    <source>
        <dbReference type="ARBA" id="ARBA00023163"/>
    </source>
</evidence>
<feature type="compositionally biased region" description="Polar residues" evidence="5">
    <location>
        <begin position="435"/>
        <end position="452"/>
    </location>
</feature>
<organism evidence="7">
    <name type="scientific">Hirondellea gigas</name>
    <dbReference type="NCBI Taxonomy" id="1518452"/>
    <lineage>
        <taxon>Eukaryota</taxon>
        <taxon>Metazoa</taxon>
        <taxon>Ecdysozoa</taxon>
        <taxon>Arthropoda</taxon>
        <taxon>Crustacea</taxon>
        <taxon>Multicrustacea</taxon>
        <taxon>Malacostraca</taxon>
        <taxon>Eumalacostraca</taxon>
        <taxon>Peracarida</taxon>
        <taxon>Amphipoda</taxon>
        <taxon>Amphilochidea</taxon>
        <taxon>Lysianassida</taxon>
        <taxon>Lysianassidira</taxon>
        <taxon>Lysianassoidea</taxon>
        <taxon>Lysianassidae</taxon>
        <taxon>Hirondellea</taxon>
    </lineage>
</organism>
<evidence type="ECO:0000256" key="5">
    <source>
        <dbReference type="SAM" id="MobiDB-lite"/>
    </source>
</evidence>
<dbReference type="CDD" id="cd06847">
    <property type="entry name" value="HFD_SUPT7L"/>
    <property type="match status" value="1"/>
</dbReference>
<dbReference type="EMBL" id="IACF01003283">
    <property type="protein sequence ID" value="LAB68906.1"/>
    <property type="molecule type" value="mRNA"/>
</dbReference>
<keyword evidence="4" id="KW-0539">Nucleus</keyword>
<dbReference type="GO" id="GO:0000124">
    <property type="term" value="C:SAGA complex"/>
    <property type="evidence" value="ECO:0007669"/>
    <property type="project" value="InterPro"/>
</dbReference>
<evidence type="ECO:0000256" key="4">
    <source>
        <dbReference type="ARBA" id="ARBA00023242"/>
    </source>
</evidence>
<dbReference type="GO" id="GO:0003713">
    <property type="term" value="F:transcription coactivator activity"/>
    <property type="evidence" value="ECO:0007669"/>
    <property type="project" value="TreeGrafter"/>
</dbReference>
<dbReference type="GO" id="GO:0046982">
    <property type="term" value="F:protein heterodimerization activity"/>
    <property type="evidence" value="ECO:0007669"/>
    <property type="project" value="InterPro"/>
</dbReference>
<dbReference type="InterPro" id="IPR039460">
    <property type="entry name" value="SUPT7L/Spt7"/>
</dbReference>
<feature type="region of interest" description="Disordered" evidence="5">
    <location>
        <begin position="94"/>
        <end position="123"/>
    </location>
</feature>
<protein>
    <submittedName>
        <fullName evidence="7">STAGA complex 65 subunit gamma-like</fullName>
    </submittedName>
</protein>
<sequence length="452" mass="49158">MNGLKEKHWGEFEDSNDDLWGSHSFVPSDYHELMTPQIYPPTSISLHQPSHQMTSTFQILNGGSCKPDPNVQNTVRCLQHTRHVSHLINRAQTALNSSSSNNSSSNGGNDTPPITLTPCPPLPTDLPLKRTPLGFQNLNFLPPQSTAFTSGNENGHLQEVEQATARKMLRQSVALLLAHAGFVETSESILRTLSDLAHEFLTKFTKTLRNNADNATLLGNYCPFHDVLEQTMQQMHIGGFKDLHTMYKERVQNYEDNVKHTAQQFNNHYNGMLSNYQQQQQQMSWQSSSSNSVPTPGRPYTQMFSTAAGGSINITIGALPGSAGINYPNLTASNSLDDSSNNSDTIVANNLPSSRSNTNITIRTSASAVVGSAGNTVGRAGNAGRGSIGNARGSTVVSNTTGVANNINNTIINLEQELSRQYAPINLQSADADGRNQNSPLATHFTITPRLN</sequence>
<dbReference type="Gene3D" id="1.10.20.10">
    <property type="entry name" value="Histone, subunit A"/>
    <property type="match status" value="1"/>
</dbReference>
<proteinExistence type="evidence at transcript level"/>
<reference evidence="7" key="1">
    <citation type="journal article" date="2018" name="Biosci. Biotechnol. Biochem.">
        <title>Polysaccharide hydrolase of the hadal zone amphipods Hirondellea gigas.</title>
        <authorList>
            <person name="Kobayashi H."/>
            <person name="Nagahama T."/>
            <person name="Arai W."/>
            <person name="Sasagawa Y."/>
            <person name="Umeda M."/>
            <person name="Hayashi T."/>
            <person name="Nikaido I."/>
            <person name="Watanabe H."/>
            <person name="Oguri K."/>
            <person name="Kitazato H."/>
            <person name="Fujioka K."/>
            <person name="Kido Y."/>
            <person name="Takami H."/>
        </authorList>
    </citation>
    <scope>NUCLEOTIDE SEQUENCE</scope>
    <source>
        <tissue evidence="7">Whole body</tissue>
    </source>
</reference>
<evidence type="ECO:0000256" key="2">
    <source>
        <dbReference type="ARBA" id="ARBA00023015"/>
    </source>
</evidence>
<dbReference type="SMART" id="SM00576">
    <property type="entry name" value="BTP"/>
    <property type="match status" value="1"/>
</dbReference>
<name>A0A2P2I4U1_9CRUS</name>
<feature type="compositionally biased region" description="Low complexity" evidence="5">
    <location>
        <begin position="96"/>
        <end position="117"/>
    </location>
</feature>
<feature type="compositionally biased region" description="Low complexity" evidence="5">
    <location>
        <begin position="277"/>
        <end position="292"/>
    </location>
</feature>
<comment type="subcellular location">
    <subcellularLocation>
        <location evidence="1">Nucleus</location>
    </subcellularLocation>
</comment>
<feature type="region of interest" description="Disordered" evidence="5">
    <location>
        <begin position="277"/>
        <end position="296"/>
    </location>
</feature>
<dbReference type="InterPro" id="IPR009072">
    <property type="entry name" value="Histone-fold"/>
</dbReference>
<feature type="region of interest" description="Disordered" evidence="5">
    <location>
        <begin position="430"/>
        <end position="452"/>
    </location>
</feature>
<feature type="domain" description="Bromodomain associated" evidence="6">
    <location>
        <begin position="162"/>
        <end position="242"/>
    </location>
</feature>
<dbReference type="GO" id="GO:0005634">
    <property type="term" value="C:nucleus"/>
    <property type="evidence" value="ECO:0007669"/>
    <property type="project" value="UniProtKB-SubCell"/>
</dbReference>
<evidence type="ECO:0000256" key="1">
    <source>
        <dbReference type="ARBA" id="ARBA00004123"/>
    </source>
</evidence>
<dbReference type="PANTHER" id="PTHR28598:SF1">
    <property type="entry name" value="STAGA COMPLEX 65 SUBUNIT GAMMA"/>
    <property type="match status" value="1"/>
</dbReference>
<keyword evidence="3" id="KW-0804">Transcription</keyword>
<keyword evidence="2" id="KW-0805">Transcription regulation</keyword>
<dbReference type="Pfam" id="PF07524">
    <property type="entry name" value="Bromo_TP"/>
    <property type="match status" value="1"/>
</dbReference>
<dbReference type="PANTHER" id="PTHR28598">
    <property type="entry name" value="STAGA COMPLEX 65 SUBUNIT GAMMA"/>
    <property type="match status" value="1"/>
</dbReference>
<dbReference type="InterPro" id="IPR006565">
    <property type="entry name" value="BTP"/>
</dbReference>